<dbReference type="EMBL" id="JAPMSZ010000009">
    <property type="protein sequence ID" value="KAJ5091440.1"/>
    <property type="molecule type" value="Genomic_DNA"/>
</dbReference>
<evidence type="ECO:0000313" key="1">
    <source>
        <dbReference type="EMBL" id="KAJ5091440.1"/>
    </source>
</evidence>
<sequence length="399" mass="45595">MDFPIPEAYRDKLTPVQVTDDRTDAEIFATFQEYQPVVSEKNVWAYWHAGVENMPKWCQKNAIDWVRILGPKWTVRVLNNVPGSPNNTLRYVPDNLLPPAFVDRSMDGPYLGQHGADLTRSACLYEHGGAWMDVGSILIRHLDRVCWDQLEDPNTPYQVALPIIYGLVPANHFVAARKRDPFIYQWHRLFTHVWGSKKNVKGCAADPLIAPILPIMFQDESSKFDPDWIDITQALEYITQIICWTRLFCLEEADEGFTGLDYWQNHIFAFSCMEEDWRGENVTSFVGFGHRAFDALQLPHSGPNVDQSSEKFQEAEKMIWELLANASMWKIGHAHGLTHSVFLGSLLDEPENEGKDAQPGTFGELFRQGTVHLRQTRADVVRMPTPRPNTTLKKGVLEP</sequence>
<evidence type="ECO:0000313" key="2">
    <source>
        <dbReference type="Proteomes" id="UP001141434"/>
    </source>
</evidence>
<dbReference type="OrthoDB" id="409543at2759"/>
<reference evidence="1" key="2">
    <citation type="journal article" date="2023" name="IMA Fungus">
        <title>Comparative genomic study of the Penicillium genus elucidates a diverse pangenome and 15 lateral gene transfer events.</title>
        <authorList>
            <person name="Petersen C."/>
            <person name="Sorensen T."/>
            <person name="Nielsen M.R."/>
            <person name="Sondergaard T.E."/>
            <person name="Sorensen J.L."/>
            <person name="Fitzpatrick D.A."/>
            <person name="Frisvad J.C."/>
            <person name="Nielsen K.L."/>
        </authorList>
    </citation>
    <scope>NUCLEOTIDE SEQUENCE</scope>
    <source>
        <strain evidence="1">IBT 34128</strain>
    </source>
</reference>
<dbReference type="InterPro" id="IPR008441">
    <property type="entry name" value="AfumC-like_glycosyl_Trfase"/>
</dbReference>
<keyword evidence="2" id="KW-1185">Reference proteome</keyword>
<protein>
    <recommendedName>
        <fullName evidence="3">Capsule polysaccharide biosynthesis protein</fullName>
    </recommendedName>
</protein>
<proteinExistence type="predicted"/>
<dbReference type="Gene3D" id="3.90.550.20">
    <property type="match status" value="1"/>
</dbReference>
<dbReference type="GeneID" id="81396007"/>
<comment type="caution">
    <text evidence="1">The sequence shown here is derived from an EMBL/GenBank/DDBJ whole genome shotgun (WGS) entry which is preliminary data.</text>
</comment>
<dbReference type="SUPFAM" id="SSF53448">
    <property type="entry name" value="Nucleotide-diphospho-sugar transferases"/>
    <property type="match status" value="1"/>
</dbReference>
<evidence type="ECO:0008006" key="3">
    <source>
        <dbReference type="Google" id="ProtNLM"/>
    </source>
</evidence>
<dbReference type="InterPro" id="IPR029044">
    <property type="entry name" value="Nucleotide-diphossugar_trans"/>
</dbReference>
<name>A0A9W9K3I4_9EURO</name>
<dbReference type="GO" id="GO:0016757">
    <property type="term" value="F:glycosyltransferase activity"/>
    <property type="evidence" value="ECO:0007669"/>
    <property type="project" value="InterPro"/>
</dbReference>
<dbReference type="Proteomes" id="UP001141434">
    <property type="component" value="Unassembled WGS sequence"/>
</dbReference>
<accession>A0A9W9K3I4</accession>
<organism evidence="1 2">
    <name type="scientific">Penicillium alfredii</name>
    <dbReference type="NCBI Taxonomy" id="1506179"/>
    <lineage>
        <taxon>Eukaryota</taxon>
        <taxon>Fungi</taxon>
        <taxon>Dikarya</taxon>
        <taxon>Ascomycota</taxon>
        <taxon>Pezizomycotina</taxon>
        <taxon>Eurotiomycetes</taxon>
        <taxon>Eurotiomycetidae</taxon>
        <taxon>Eurotiales</taxon>
        <taxon>Aspergillaceae</taxon>
        <taxon>Penicillium</taxon>
    </lineage>
</organism>
<reference evidence="1" key="1">
    <citation type="submission" date="2022-11" db="EMBL/GenBank/DDBJ databases">
        <authorList>
            <person name="Petersen C."/>
        </authorList>
    </citation>
    <scope>NUCLEOTIDE SEQUENCE</scope>
    <source>
        <strain evidence="1">IBT 34128</strain>
    </source>
</reference>
<dbReference type="RefSeq" id="XP_056509638.1">
    <property type="nucleotide sequence ID" value="XM_056656838.1"/>
</dbReference>
<dbReference type="Pfam" id="PF05704">
    <property type="entry name" value="Caps_synth"/>
    <property type="match status" value="1"/>
</dbReference>
<dbReference type="AlphaFoldDB" id="A0A9W9K3I4"/>
<gene>
    <name evidence="1" type="ORF">NUU61_006310</name>
</gene>